<dbReference type="Gene3D" id="1.20.120.1770">
    <property type="match status" value="1"/>
</dbReference>
<evidence type="ECO:0000313" key="10">
    <source>
        <dbReference type="Proteomes" id="UP001634007"/>
    </source>
</evidence>
<dbReference type="PANTHER" id="PTHR23130">
    <property type="entry name" value="CYTOCHROME B561 AND DOMON DOMAIN-CONTAINING PROTEIN"/>
    <property type="match status" value="1"/>
</dbReference>
<comment type="subcellular location">
    <subcellularLocation>
        <location evidence="1">Membrane</location>
    </subcellularLocation>
</comment>
<dbReference type="Pfam" id="PF03188">
    <property type="entry name" value="Cytochrom_B561"/>
    <property type="match status" value="1"/>
</dbReference>
<keyword evidence="4" id="KW-0249">Electron transport</keyword>
<evidence type="ECO:0000256" key="3">
    <source>
        <dbReference type="ARBA" id="ARBA00022692"/>
    </source>
</evidence>
<evidence type="ECO:0000256" key="7">
    <source>
        <dbReference type="SAM" id="Phobius"/>
    </source>
</evidence>
<dbReference type="InterPro" id="IPR006593">
    <property type="entry name" value="Cyt_b561/ferric_Rdtase_TM"/>
</dbReference>
<reference evidence="9 10" key="1">
    <citation type="submission" date="2024-11" db="EMBL/GenBank/DDBJ databases">
        <title>Chromosome-level genome assembly of Eucalyptus globulus Labill. provides insights into its genome evolution.</title>
        <authorList>
            <person name="Li X."/>
        </authorList>
    </citation>
    <scope>NUCLEOTIDE SEQUENCE [LARGE SCALE GENOMIC DNA]</scope>
    <source>
        <strain evidence="9">CL2024</strain>
        <tissue evidence="9">Fresh tender leaves</tissue>
    </source>
</reference>
<evidence type="ECO:0000256" key="1">
    <source>
        <dbReference type="ARBA" id="ARBA00004370"/>
    </source>
</evidence>
<feature type="transmembrane region" description="Helical" evidence="7">
    <location>
        <begin position="251"/>
        <end position="268"/>
    </location>
</feature>
<name>A0ABD3JHJ1_EUCGL</name>
<evidence type="ECO:0000256" key="5">
    <source>
        <dbReference type="ARBA" id="ARBA00022989"/>
    </source>
</evidence>
<dbReference type="Proteomes" id="UP001634007">
    <property type="component" value="Unassembled WGS sequence"/>
</dbReference>
<organism evidence="9 10">
    <name type="scientific">Eucalyptus globulus</name>
    <name type="common">Tasmanian blue gum</name>
    <dbReference type="NCBI Taxonomy" id="34317"/>
    <lineage>
        <taxon>Eukaryota</taxon>
        <taxon>Viridiplantae</taxon>
        <taxon>Streptophyta</taxon>
        <taxon>Embryophyta</taxon>
        <taxon>Tracheophyta</taxon>
        <taxon>Spermatophyta</taxon>
        <taxon>Magnoliopsida</taxon>
        <taxon>eudicotyledons</taxon>
        <taxon>Gunneridae</taxon>
        <taxon>Pentapetalae</taxon>
        <taxon>rosids</taxon>
        <taxon>malvids</taxon>
        <taxon>Myrtales</taxon>
        <taxon>Myrtaceae</taxon>
        <taxon>Myrtoideae</taxon>
        <taxon>Eucalypteae</taxon>
        <taxon>Eucalyptus</taxon>
    </lineage>
</organism>
<protein>
    <recommendedName>
        <fullName evidence="8">Cytochrome b561 domain-containing protein</fullName>
    </recommendedName>
</protein>
<dbReference type="CDD" id="cd08760">
    <property type="entry name" value="Cyt_b561_FRRS1_like"/>
    <property type="match status" value="1"/>
</dbReference>
<dbReference type="AlphaFoldDB" id="A0ABD3JHJ1"/>
<accession>A0ABD3JHJ1</accession>
<evidence type="ECO:0000256" key="2">
    <source>
        <dbReference type="ARBA" id="ARBA00022448"/>
    </source>
</evidence>
<keyword evidence="5 7" id="KW-1133">Transmembrane helix</keyword>
<feature type="transmembrane region" description="Helical" evidence="7">
    <location>
        <begin position="183"/>
        <end position="201"/>
    </location>
</feature>
<dbReference type="GO" id="GO:0016020">
    <property type="term" value="C:membrane"/>
    <property type="evidence" value="ECO:0007669"/>
    <property type="project" value="UniProtKB-SubCell"/>
</dbReference>
<keyword evidence="2" id="KW-0813">Transport</keyword>
<comment type="caution">
    <text evidence="9">The sequence shown here is derived from an EMBL/GenBank/DDBJ whole genome shotgun (WGS) entry which is preliminary data.</text>
</comment>
<feature type="domain" description="Cytochrome b561" evidence="8">
    <location>
        <begin position="144"/>
        <end position="337"/>
    </location>
</feature>
<feature type="transmembrane region" description="Helical" evidence="7">
    <location>
        <begin position="289"/>
        <end position="306"/>
    </location>
</feature>
<evidence type="ECO:0000259" key="8">
    <source>
        <dbReference type="PROSITE" id="PS50939"/>
    </source>
</evidence>
<keyword evidence="3 7" id="KW-0812">Transmembrane</keyword>
<sequence length="337" mass="38129">MCNCIKFNIASISLDFNHHKTFHFPLPNSKTCMTTGDRSSKIKHFRNKRFLPTIPTRIKNRMVGSSAMVGWVSLSVFVMKQYELDDKTPAQVKPDQGSLTLNLSLIGLQSNHTYMRFQLITAQPEFMLGSDYWLVQHQDKTAVFVNFASDQAPSIMGLFGMQIAGQAKPRLSRRYTGLRRSHGILNILGWSILMIAGIIVARHCKQYDPMWFFVRAAVQSSAFVLGLLGIICGFVLENKSSASSVSTHKDLGIFILVLGCLQVMAIWVRPRKGLKVREYWNWYHQNVGRVLITFAIANVFYGIHLGEEGKKWNLAYGISIGVLSVILIVLEIPKFRK</sequence>
<dbReference type="EMBL" id="JBJKBG010000008">
    <property type="protein sequence ID" value="KAL3724987.1"/>
    <property type="molecule type" value="Genomic_DNA"/>
</dbReference>
<dbReference type="SMART" id="SM00665">
    <property type="entry name" value="B561"/>
    <property type="match status" value="1"/>
</dbReference>
<gene>
    <name evidence="9" type="ORF">ACJRO7_030062</name>
</gene>
<feature type="transmembrane region" description="Helical" evidence="7">
    <location>
        <begin position="312"/>
        <end position="332"/>
    </location>
</feature>
<keyword evidence="10" id="KW-1185">Reference proteome</keyword>
<evidence type="ECO:0000313" key="9">
    <source>
        <dbReference type="EMBL" id="KAL3724987.1"/>
    </source>
</evidence>
<proteinExistence type="predicted"/>
<evidence type="ECO:0000256" key="6">
    <source>
        <dbReference type="ARBA" id="ARBA00023136"/>
    </source>
</evidence>
<feature type="transmembrane region" description="Helical" evidence="7">
    <location>
        <begin position="213"/>
        <end position="236"/>
    </location>
</feature>
<evidence type="ECO:0000256" key="4">
    <source>
        <dbReference type="ARBA" id="ARBA00022982"/>
    </source>
</evidence>
<keyword evidence="6 7" id="KW-0472">Membrane</keyword>
<dbReference type="PROSITE" id="PS50939">
    <property type="entry name" value="CYTOCHROME_B561"/>
    <property type="match status" value="1"/>
</dbReference>
<dbReference type="PANTHER" id="PTHR23130:SF171">
    <property type="entry name" value="OS01G0895300 PROTEIN"/>
    <property type="match status" value="1"/>
</dbReference>